<evidence type="ECO:0008006" key="5">
    <source>
        <dbReference type="Google" id="ProtNLM"/>
    </source>
</evidence>
<feature type="chain" id="PRO_5030165977" description="Secreted protein" evidence="2">
    <location>
        <begin position="20"/>
        <end position="148"/>
    </location>
</feature>
<dbReference type="InParanoid" id="B9H589"/>
<feature type="signal peptide" evidence="2">
    <location>
        <begin position="1"/>
        <end position="19"/>
    </location>
</feature>
<feature type="transmembrane region" description="Helical" evidence="1">
    <location>
        <begin position="76"/>
        <end position="97"/>
    </location>
</feature>
<dbReference type="EMBL" id="CM009294">
    <property type="protein sequence ID" value="PNT35566.1"/>
    <property type="molecule type" value="Genomic_DNA"/>
</dbReference>
<dbReference type="Proteomes" id="UP000006729">
    <property type="component" value="Chromosome 5"/>
</dbReference>
<keyword evidence="1" id="KW-1133">Transmembrane helix</keyword>
<evidence type="ECO:0000313" key="4">
    <source>
        <dbReference type="Proteomes" id="UP000006729"/>
    </source>
</evidence>
<accession>B9H589</accession>
<keyword evidence="2" id="KW-0732">Signal</keyword>
<dbReference type="HOGENOM" id="CLU_1761905_0_0_1"/>
<keyword evidence="4" id="KW-1185">Reference proteome</keyword>
<reference evidence="3 4" key="1">
    <citation type="journal article" date="2006" name="Science">
        <title>The genome of black cottonwood, Populus trichocarpa (Torr. &amp; Gray).</title>
        <authorList>
            <person name="Tuskan G.A."/>
            <person name="Difazio S."/>
            <person name="Jansson S."/>
            <person name="Bohlmann J."/>
            <person name="Grigoriev I."/>
            <person name="Hellsten U."/>
            <person name="Putnam N."/>
            <person name="Ralph S."/>
            <person name="Rombauts S."/>
            <person name="Salamov A."/>
            <person name="Schein J."/>
            <person name="Sterck L."/>
            <person name="Aerts A."/>
            <person name="Bhalerao R.R."/>
            <person name="Bhalerao R.P."/>
            <person name="Blaudez D."/>
            <person name="Boerjan W."/>
            <person name="Brun A."/>
            <person name="Brunner A."/>
            <person name="Busov V."/>
            <person name="Campbell M."/>
            <person name="Carlson J."/>
            <person name="Chalot M."/>
            <person name="Chapman J."/>
            <person name="Chen G.L."/>
            <person name="Cooper D."/>
            <person name="Coutinho P.M."/>
            <person name="Couturier J."/>
            <person name="Covert S."/>
            <person name="Cronk Q."/>
            <person name="Cunningham R."/>
            <person name="Davis J."/>
            <person name="Degroeve S."/>
            <person name="Dejardin A."/>
            <person name="Depamphilis C."/>
            <person name="Detter J."/>
            <person name="Dirks B."/>
            <person name="Dubchak I."/>
            <person name="Duplessis S."/>
            <person name="Ehlting J."/>
            <person name="Ellis B."/>
            <person name="Gendler K."/>
            <person name="Goodstein D."/>
            <person name="Gribskov M."/>
            <person name="Grimwood J."/>
            <person name="Groover A."/>
            <person name="Gunter L."/>
            <person name="Hamberger B."/>
            <person name="Heinze B."/>
            <person name="Helariutta Y."/>
            <person name="Henrissat B."/>
            <person name="Holligan D."/>
            <person name="Holt R."/>
            <person name="Huang W."/>
            <person name="Islam-Faridi N."/>
            <person name="Jones S."/>
            <person name="Jones-Rhoades M."/>
            <person name="Jorgensen R."/>
            <person name="Joshi C."/>
            <person name="Kangasjarvi J."/>
            <person name="Karlsson J."/>
            <person name="Kelleher C."/>
            <person name="Kirkpatrick R."/>
            <person name="Kirst M."/>
            <person name="Kohler A."/>
            <person name="Kalluri U."/>
            <person name="Larimer F."/>
            <person name="Leebens-Mack J."/>
            <person name="Leple J.C."/>
            <person name="Locascio P."/>
            <person name="Lou Y."/>
            <person name="Lucas S."/>
            <person name="Martin F."/>
            <person name="Montanini B."/>
            <person name="Napoli C."/>
            <person name="Nelson D.R."/>
            <person name="Nelson C."/>
            <person name="Nieminen K."/>
            <person name="Nilsson O."/>
            <person name="Pereda V."/>
            <person name="Peter G."/>
            <person name="Philippe R."/>
            <person name="Pilate G."/>
            <person name="Poliakov A."/>
            <person name="Razumovskaya J."/>
            <person name="Richardson P."/>
            <person name="Rinaldi C."/>
            <person name="Ritland K."/>
            <person name="Rouze P."/>
            <person name="Ryaboy D."/>
            <person name="Schmutz J."/>
            <person name="Schrader J."/>
            <person name="Segerman B."/>
            <person name="Shin H."/>
            <person name="Siddiqui A."/>
            <person name="Sterky F."/>
            <person name="Terry A."/>
            <person name="Tsai C.J."/>
            <person name="Uberbacher E."/>
            <person name="Unneberg P."/>
            <person name="Vahala J."/>
            <person name="Wall K."/>
            <person name="Wessler S."/>
            <person name="Yang G."/>
            <person name="Yin T."/>
            <person name="Douglas C."/>
            <person name="Marra M."/>
            <person name="Sandberg G."/>
            <person name="Van de Peer Y."/>
            <person name="Rokhsar D."/>
        </authorList>
    </citation>
    <scope>NUCLEOTIDE SEQUENCE [LARGE SCALE GENOMIC DNA]</scope>
    <source>
        <strain evidence="4">cv. Nisqually</strain>
    </source>
</reference>
<organism evidence="3 4">
    <name type="scientific">Populus trichocarpa</name>
    <name type="common">Western balsam poplar</name>
    <name type="synonym">Populus balsamifera subsp. trichocarpa</name>
    <dbReference type="NCBI Taxonomy" id="3694"/>
    <lineage>
        <taxon>Eukaryota</taxon>
        <taxon>Viridiplantae</taxon>
        <taxon>Streptophyta</taxon>
        <taxon>Embryophyta</taxon>
        <taxon>Tracheophyta</taxon>
        <taxon>Spermatophyta</taxon>
        <taxon>Magnoliopsida</taxon>
        <taxon>eudicotyledons</taxon>
        <taxon>Gunneridae</taxon>
        <taxon>Pentapetalae</taxon>
        <taxon>rosids</taxon>
        <taxon>fabids</taxon>
        <taxon>Malpighiales</taxon>
        <taxon>Salicaceae</taxon>
        <taxon>Saliceae</taxon>
        <taxon>Populus</taxon>
    </lineage>
</organism>
<proteinExistence type="predicted"/>
<dbReference type="AlphaFoldDB" id="B9H589"/>
<gene>
    <name evidence="3" type="ORF">POPTR_005G082300</name>
</gene>
<evidence type="ECO:0000256" key="2">
    <source>
        <dbReference type="SAM" id="SignalP"/>
    </source>
</evidence>
<evidence type="ECO:0000313" key="3">
    <source>
        <dbReference type="EMBL" id="PNT35566.1"/>
    </source>
</evidence>
<keyword evidence="1" id="KW-0812">Transmembrane</keyword>
<evidence type="ECO:0000256" key="1">
    <source>
        <dbReference type="SAM" id="Phobius"/>
    </source>
</evidence>
<sequence length="148" mass="16771">MLGAQLQLLLINLSAQVSAAGTGLELQRRPCRCNLVHLHQLLNFALTVSTTFSSGSPTFDFFFHIKHKFLPVWHSYFIINIHSIASVWNIYLFYSILIRYHQHLARMLKPISLLLIKTSLLVIRSGMHANTGATHHLTNNPSNLNVRG</sequence>
<name>B9H589_POPTR</name>
<protein>
    <recommendedName>
        <fullName evidence="5">Secreted protein</fullName>
    </recommendedName>
</protein>
<keyword evidence="1" id="KW-0472">Membrane</keyword>